<sequence>MPSASFDIDACDHQDFRGANQAEQRRTNHTLKWSRDRAPPCVDCYNDVEECMRAMTIDRYMRGVKLRGLPSRVDSSNFNKLNRVTNWTKPARRQHTTTDALAEVQTAKTMSPSFIVMTSTYTPSGRAPLPENSAPLNNSDLSDLDGPMRSLPLAAFVKEPSVRDMERMVNREYEIVDSNGSTATGRRARELLRQSPISSSAPATDGDFELV</sequence>
<keyword evidence="3" id="KW-1185">Reference proteome</keyword>
<reference evidence="2 3" key="1">
    <citation type="submission" date="2024-01" db="EMBL/GenBank/DDBJ databases">
        <authorList>
            <person name="Allen C."/>
            <person name="Tagirdzhanova G."/>
        </authorList>
    </citation>
    <scope>NUCLEOTIDE SEQUENCE [LARGE SCALE GENOMIC DNA]</scope>
</reference>
<feature type="region of interest" description="Disordered" evidence="1">
    <location>
        <begin position="192"/>
        <end position="211"/>
    </location>
</feature>
<gene>
    <name evidence="2" type="ORF">SCUCBS95973_001980</name>
</gene>
<protein>
    <submittedName>
        <fullName evidence="2">Uncharacterized protein</fullName>
    </submittedName>
</protein>
<dbReference type="EMBL" id="CAWUHB010000007">
    <property type="protein sequence ID" value="CAK7213966.1"/>
    <property type="molecule type" value="Genomic_DNA"/>
</dbReference>
<accession>A0ABP0B3Y4</accession>
<name>A0ABP0B3Y4_9PEZI</name>
<proteinExistence type="predicted"/>
<evidence type="ECO:0000313" key="2">
    <source>
        <dbReference type="EMBL" id="CAK7213966.1"/>
    </source>
</evidence>
<comment type="caution">
    <text evidence="2">The sequence shown here is derived from an EMBL/GenBank/DDBJ whole genome shotgun (WGS) entry which is preliminary data.</text>
</comment>
<organism evidence="2 3">
    <name type="scientific">Sporothrix curviconia</name>
    <dbReference type="NCBI Taxonomy" id="1260050"/>
    <lineage>
        <taxon>Eukaryota</taxon>
        <taxon>Fungi</taxon>
        <taxon>Dikarya</taxon>
        <taxon>Ascomycota</taxon>
        <taxon>Pezizomycotina</taxon>
        <taxon>Sordariomycetes</taxon>
        <taxon>Sordariomycetidae</taxon>
        <taxon>Ophiostomatales</taxon>
        <taxon>Ophiostomataceae</taxon>
        <taxon>Sporothrix</taxon>
    </lineage>
</organism>
<dbReference type="Proteomes" id="UP001642405">
    <property type="component" value="Unassembled WGS sequence"/>
</dbReference>
<evidence type="ECO:0000256" key="1">
    <source>
        <dbReference type="SAM" id="MobiDB-lite"/>
    </source>
</evidence>
<evidence type="ECO:0000313" key="3">
    <source>
        <dbReference type="Proteomes" id="UP001642405"/>
    </source>
</evidence>